<dbReference type="InterPro" id="IPR002606">
    <property type="entry name" value="Riboflavin_kinase_bac"/>
</dbReference>
<dbReference type="CDD" id="cd02064">
    <property type="entry name" value="FAD_synthetase_N"/>
    <property type="match status" value="1"/>
</dbReference>
<evidence type="ECO:0000259" key="16">
    <source>
        <dbReference type="SMART" id="SM00904"/>
    </source>
</evidence>
<keyword evidence="11 15" id="KW-0067">ATP-binding</keyword>
<dbReference type="InterPro" id="IPR015865">
    <property type="entry name" value="Riboflavin_kinase_bac/euk"/>
</dbReference>
<evidence type="ECO:0000256" key="3">
    <source>
        <dbReference type="ARBA" id="ARBA00005201"/>
    </source>
</evidence>
<keyword evidence="4 15" id="KW-0285">Flavoprotein</keyword>
<proteinExistence type="inferred from homology"/>
<evidence type="ECO:0000256" key="12">
    <source>
        <dbReference type="ARBA" id="ARBA00023268"/>
    </source>
</evidence>
<keyword evidence="6 15" id="KW-0808">Transferase</keyword>
<evidence type="ECO:0000256" key="9">
    <source>
        <dbReference type="ARBA" id="ARBA00022777"/>
    </source>
</evidence>
<dbReference type="EC" id="2.7.7.2" evidence="15"/>
<protein>
    <recommendedName>
        <fullName evidence="15">Riboflavin biosynthesis protein</fullName>
    </recommendedName>
    <domain>
        <recommendedName>
            <fullName evidence="15">Riboflavin kinase</fullName>
            <ecNumber evidence="15">2.7.1.26</ecNumber>
        </recommendedName>
        <alternativeName>
            <fullName evidence="15">Flavokinase</fullName>
        </alternativeName>
    </domain>
    <domain>
        <recommendedName>
            <fullName evidence="15">FMN adenylyltransferase</fullName>
            <ecNumber evidence="15">2.7.7.2</ecNumber>
        </recommendedName>
        <alternativeName>
            <fullName evidence="15">FAD pyrophosphorylase</fullName>
        </alternativeName>
        <alternativeName>
            <fullName evidence="15">FAD synthase</fullName>
        </alternativeName>
    </domain>
</protein>
<comment type="catalytic activity">
    <reaction evidence="13 15">
        <text>riboflavin + ATP = FMN + ADP + H(+)</text>
        <dbReference type="Rhea" id="RHEA:14357"/>
        <dbReference type="ChEBI" id="CHEBI:15378"/>
        <dbReference type="ChEBI" id="CHEBI:30616"/>
        <dbReference type="ChEBI" id="CHEBI:57986"/>
        <dbReference type="ChEBI" id="CHEBI:58210"/>
        <dbReference type="ChEBI" id="CHEBI:456216"/>
        <dbReference type="EC" id="2.7.1.26"/>
    </reaction>
</comment>
<dbReference type="SMART" id="SM00904">
    <property type="entry name" value="Flavokinase"/>
    <property type="match status" value="1"/>
</dbReference>
<comment type="similarity">
    <text evidence="15">Belongs to the ribF family.</text>
</comment>
<comment type="function">
    <text evidence="1">Catalyzes the phosphorylation of riboflavin to FMN followed by the adenylation of FMN to FAD.</text>
</comment>
<dbReference type="SUPFAM" id="SSF82114">
    <property type="entry name" value="Riboflavin kinase-like"/>
    <property type="match status" value="1"/>
</dbReference>
<sequence length="330" mass="37004">MYRYSIFYAGEHVTLYTELSDIPADFGPSVVTIGNFDGVHIGHTRVISRVVELAEEHGLASVAVSFDPHPMQVHHPELMHQEIMGQGSRRYFMCQLGLQNYVLLHYDLEFAKQSPEEFVKSVFVDTLYARYVVIGDDVRFGHCNSGDLNTMRELGEQYGFEVVVVDDLMADDGTRCSSTRIRELLNMGDMEGAARLLGRPHLMYGEVVHGLARGRELGFPTANLELEARGFIPVDGVYAGWLTDESGTRHPAAISVGTNPTFDGLENRQVEAHVIDRPQERVEDFDLYGQHVVVEFVKHLRPMVAYHGVEALVEQINQDVVQTREVLAAA</sequence>
<evidence type="ECO:0000256" key="10">
    <source>
        <dbReference type="ARBA" id="ARBA00022827"/>
    </source>
</evidence>
<keyword evidence="18" id="KW-1185">Reference proteome</keyword>
<comment type="catalytic activity">
    <reaction evidence="14 15">
        <text>FMN + ATP + H(+) = FAD + diphosphate</text>
        <dbReference type="Rhea" id="RHEA:17237"/>
        <dbReference type="ChEBI" id="CHEBI:15378"/>
        <dbReference type="ChEBI" id="CHEBI:30616"/>
        <dbReference type="ChEBI" id="CHEBI:33019"/>
        <dbReference type="ChEBI" id="CHEBI:57692"/>
        <dbReference type="ChEBI" id="CHEBI:58210"/>
        <dbReference type="EC" id="2.7.7.2"/>
    </reaction>
</comment>
<reference evidence="17" key="1">
    <citation type="submission" date="2012-03" db="EMBL/GenBank/DDBJ databases">
        <authorList>
            <person name="Durkin A.S."/>
            <person name="McCorrison J."/>
            <person name="Torralba M."/>
            <person name="Gillis M."/>
            <person name="Methe B."/>
            <person name="Sutton G."/>
            <person name="Nelson K.E."/>
        </authorList>
    </citation>
    <scope>NUCLEOTIDE SEQUENCE [LARGE SCALE GENOMIC DNA]</scope>
    <source>
        <strain evidence="17">F0474</strain>
    </source>
</reference>
<dbReference type="Pfam" id="PF01687">
    <property type="entry name" value="Flavokinase"/>
    <property type="match status" value="1"/>
</dbReference>
<dbReference type="SUPFAM" id="SSF52374">
    <property type="entry name" value="Nucleotidylyl transferase"/>
    <property type="match status" value="1"/>
</dbReference>
<dbReference type="FunFam" id="2.40.30.30:FF:000003">
    <property type="entry name" value="Riboflavin biosynthesis protein"/>
    <property type="match status" value="1"/>
</dbReference>
<dbReference type="NCBIfam" id="TIGR00125">
    <property type="entry name" value="cyt_tran_rel"/>
    <property type="match status" value="1"/>
</dbReference>
<keyword evidence="10 15" id="KW-0274">FAD</keyword>
<evidence type="ECO:0000313" key="18">
    <source>
        <dbReference type="Proteomes" id="UP000004863"/>
    </source>
</evidence>
<evidence type="ECO:0000256" key="7">
    <source>
        <dbReference type="ARBA" id="ARBA00022695"/>
    </source>
</evidence>
<dbReference type="GO" id="GO:0006747">
    <property type="term" value="P:FAD biosynthetic process"/>
    <property type="evidence" value="ECO:0007669"/>
    <property type="project" value="UniProtKB-UniRule"/>
</dbReference>
<dbReference type="InterPro" id="IPR015864">
    <property type="entry name" value="FAD_synthase"/>
</dbReference>
<dbReference type="EMBL" id="AJJQ01000044">
    <property type="protein sequence ID" value="EID50242.1"/>
    <property type="molecule type" value="Genomic_DNA"/>
</dbReference>
<evidence type="ECO:0000256" key="15">
    <source>
        <dbReference type="PIRNR" id="PIRNR004491"/>
    </source>
</evidence>
<evidence type="ECO:0000256" key="4">
    <source>
        <dbReference type="ARBA" id="ARBA00022630"/>
    </source>
</evidence>
<gene>
    <name evidence="17" type="primary">ribF</name>
    <name evidence="17" type="ORF">HMPREF1324_0438</name>
</gene>
<evidence type="ECO:0000256" key="1">
    <source>
        <dbReference type="ARBA" id="ARBA00002121"/>
    </source>
</evidence>
<dbReference type="GO" id="GO:0009231">
    <property type="term" value="P:riboflavin biosynthetic process"/>
    <property type="evidence" value="ECO:0007669"/>
    <property type="project" value="InterPro"/>
</dbReference>
<dbReference type="PANTHER" id="PTHR22749:SF6">
    <property type="entry name" value="RIBOFLAVIN KINASE"/>
    <property type="match status" value="1"/>
</dbReference>
<keyword evidence="5 15" id="KW-0288">FMN</keyword>
<keyword evidence="8 15" id="KW-0547">Nucleotide-binding</keyword>
<accession>I0UQT9</accession>
<dbReference type="Gene3D" id="2.40.30.30">
    <property type="entry name" value="Riboflavin kinase-like"/>
    <property type="match status" value="1"/>
</dbReference>
<comment type="caution">
    <text evidence="17">The sequence shown here is derived from an EMBL/GenBank/DDBJ whole genome shotgun (WGS) entry which is preliminary data.</text>
</comment>
<dbReference type="NCBIfam" id="NF004160">
    <property type="entry name" value="PRK05627.1-3"/>
    <property type="match status" value="1"/>
</dbReference>
<name>I0UQT9_9MICC</name>
<dbReference type="PATRIC" id="fig|1125724.3.peg.2002"/>
<evidence type="ECO:0000313" key="17">
    <source>
        <dbReference type="EMBL" id="EID50242.1"/>
    </source>
</evidence>
<dbReference type="AlphaFoldDB" id="I0UQT9"/>
<dbReference type="PIRSF" id="PIRSF004491">
    <property type="entry name" value="FAD_Synth"/>
    <property type="match status" value="1"/>
</dbReference>
<dbReference type="PANTHER" id="PTHR22749">
    <property type="entry name" value="RIBOFLAVIN KINASE/FMN ADENYLYLTRANSFERASE"/>
    <property type="match status" value="1"/>
</dbReference>
<dbReference type="Gene3D" id="3.40.50.620">
    <property type="entry name" value="HUPs"/>
    <property type="match status" value="1"/>
</dbReference>
<dbReference type="NCBIfam" id="TIGR00083">
    <property type="entry name" value="ribF"/>
    <property type="match status" value="1"/>
</dbReference>
<dbReference type="GO" id="GO:0009398">
    <property type="term" value="P:FMN biosynthetic process"/>
    <property type="evidence" value="ECO:0007669"/>
    <property type="project" value="UniProtKB-UniRule"/>
</dbReference>
<comment type="pathway">
    <text evidence="3 15">Cofactor biosynthesis; FMN biosynthesis; FMN from riboflavin (ATP route): step 1/1.</text>
</comment>
<evidence type="ECO:0000256" key="11">
    <source>
        <dbReference type="ARBA" id="ARBA00022840"/>
    </source>
</evidence>
<evidence type="ECO:0000256" key="5">
    <source>
        <dbReference type="ARBA" id="ARBA00022643"/>
    </source>
</evidence>
<keyword evidence="9 15" id="KW-0418">Kinase</keyword>
<dbReference type="Pfam" id="PF06574">
    <property type="entry name" value="FAD_syn"/>
    <property type="match status" value="1"/>
</dbReference>
<keyword evidence="12" id="KW-0511">Multifunctional enzyme</keyword>
<evidence type="ECO:0000256" key="2">
    <source>
        <dbReference type="ARBA" id="ARBA00004726"/>
    </source>
</evidence>
<organism evidence="17 18">
    <name type="scientific">Rothia aeria F0474</name>
    <dbReference type="NCBI Taxonomy" id="1125724"/>
    <lineage>
        <taxon>Bacteria</taxon>
        <taxon>Bacillati</taxon>
        <taxon>Actinomycetota</taxon>
        <taxon>Actinomycetes</taxon>
        <taxon>Micrococcales</taxon>
        <taxon>Micrococcaceae</taxon>
        <taxon>Rothia</taxon>
    </lineage>
</organism>
<dbReference type="FunFam" id="3.40.50.620:FF:000021">
    <property type="entry name" value="Riboflavin biosynthesis protein"/>
    <property type="match status" value="1"/>
</dbReference>
<comment type="pathway">
    <text evidence="2 15">Cofactor biosynthesis; FAD biosynthesis; FAD from FMN: step 1/1.</text>
</comment>
<dbReference type="InterPro" id="IPR023465">
    <property type="entry name" value="Riboflavin_kinase_dom_sf"/>
</dbReference>
<dbReference type="UniPathway" id="UPA00276">
    <property type="reaction ID" value="UER00406"/>
</dbReference>
<keyword evidence="7 15" id="KW-0548">Nucleotidyltransferase</keyword>
<evidence type="ECO:0000256" key="14">
    <source>
        <dbReference type="ARBA" id="ARBA00049494"/>
    </source>
</evidence>
<dbReference type="GO" id="GO:0008531">
    <property type="term" value="F:riboflavin kinase activity"/>
    <property type="evidence" value="ECO:0007669"/>
    <property type="project" value="UniProtKB-UniRule"/>
</dbReference>
<dbReference type="InterPro" id="IPR004821">
    <property type="entry name" value="Cyt_trans-like"/>
</dbReference>
<evidence type="ECO:0000256" key="8">
    <source>
        <dbReference type="ARBA" id="ARBA00022741"/>
    </source>
</evidence>
<feature type="domain" description="Riboflavin kinase" evidence="16">
    <location>
        <begin position="196"/>
        <end position="328"/>
    </location>
</feature>
<evidence type="ECO:0000256" key="6">
    <source>
        <dbReference type="ARBA" id="ARBA00022679"/>
    </source>
</evidence>
<dbReference type="Proteomes" id="UP000004863">
    <property type="component" value="Unassembled WGS sequence"/>
</dbReference>
<dbReference type="InterPro" id="IPR014729">
    <property type="entry name" value="Rossmann-like_a/b/a_fold"/>
</dbReference>
<dbReference type="EC" id="2.7.1.26" evidence="15"/>
<evidence type="ECO:0000256" key="13">
    <source>
        <dbReference type="ARBA" id="ARBA00047880"/>
    </source>
</evidence>
<dbReference type="UniPathway" id="UPA00277">
    <property type="reaction ID" value="UER00407"/>
</dbReference>
<dbReference type="InterPro" id="IPR023468">
    <property type="entry name" value="Riboflavin_kinase"/>
</dbReference>
<dbReference type="GO" id="GO:0005524">
    <property type="term" value="F:ATP binding"/>
    <property type="evidence" value="ECO:0007669"/>
    <property type="project" value="UniProtKB-UniRule"/>
</dbReference>
<dbReference type="GO" id="GO:0003919">
    <property type="term" value="F:FMN adenylyltransferase activity"/>
    <property type="evidence" value="ECO:0007669"/>
    <property type="project" value="UniProtKB-UniRule"/>
</dbReference>